<keyword evidence="8" id="KW-0812">Transmembrane</keyword>
<dbReference type="FunFam" id="2.130.10.10:FF:000257">
    <property type="entry name" value="semaphorin-4A isoform X2"/>
    <property type="match status" value="1"/>
</dbReference>
<feature type="compositionally biased region" description="Polar residues" evidence="7">
    <location>
        <begin position="649"/>
        <end position="685"/>
    </location>
</feature>
<evidence type="ECO:0000313" key="11">
    <source>
        <dbReference type="Ensembl" id="ENSAMXP00005031170.1"/>
    </source>
</evidence>
<feature type="compositionally biased region" description="Basic and acidic residues" evidence="7">
    <location>
        <begin position="791"/>
        <end position="809"/>
    </location>
</feature>
<dbReference type="GO" id="GO:0071526">
    <property type="term" value="P:semaphorin-plexin signaling pathway"/>
    <property type="evidence" value="ECO:0007669"/>
    <property type="project" value="TreeGrafter"/>
</dbReference>
<dbReference type="InterPro" id="IPR016201">
    <property type="entry name" value="PSI"/>
</dbReference>
<dbReference type="OrthoDB" id="9988752at2759"/>
<dbReference type="Proteomes" id="UP000694621">
    <property type="component" value="Unplaced"/>
</dbReference>
<dbReference type="Pfam" id="PF01403">
    <property type="entry name" value="Sema"/>
    <property type="match status" value="1"/>
</dbReference>
<dbReference type="Gene3D" id="2.130.10.10">
    <property type="entry name" value="YVTN repeat-like/Quinoprotein amine dehydrogenase"/>
    <property type="match status" value="1"/>
</dbReference>
<dbReference type="GO" id="GO:0005886">
    <property type="term" value="C:plasma membrane"/>
    <property type="evidence" value="ECO:0007669"/>
    <property type="project" value="TreeGrafter"/>
</dbReference>
<evidence type="ECO:0000256" key="8">
    <source>
        <dbReference type="SAM" id="Phobius"/>
    </source>
</evidence>
<dbReference type="PANTHER" id="PTHR11036">
    <property type="entry name" value="SEMAPHORIN"/>
    <property type="match status" value="1"/>
</dbReference>
<dbReference type="InterPro" id="IPR036352">
    <property type="entry name" value="Semap_dom_sf"/>
</dbReference>
<dbReference type="GO" id="GO:0001755">
    <property type="term" value="P:neural crest cell migration"/>
    <property type="evidence" value="ECO:0007669"/>
    <property type="project" value="TreeGrafter"/>
</dbReference>
<keyword evidence="5" id="KW-0325">Glycoprotein</keyword>
<keyword evidence="4" id="KW-1015">Disulfide bond</keyword>
<evidence type="ECO:0000256" key="6">
    <source>
        <dbReference type="PROSITE-ProRule" id="PRU00352"/>
    </source>
</evidence>
<feature type="compositionally biased region" description="Low complexity" evidence="7">
    <location>
        <begin position="831"/>
        <end position="850"/>
    </location>
</feature>
<evidence type="ECO:0008006" key="13">
    <source>
        <dbReference type="Google" id="ProtNLM"/>
    </source>
</evidence>
<feature type="region of interest" description="Disordered" evidence="7">
    <location>
        <begin position="649"/>
        <end position="694"/>
    </location>
</feature>
<dbReference type="InterPro" id="IPR013783">
    <property type="entry name" value="Ig-like_fold"/>
</dbReference>
<evidence type="ECO:0000256" key="5">
    <source>
        <dbReference type="ARBA" id="ARBA00023180"/>
    </source>
</evidence>
<name>A0A8B9K7V4_ASTMX</name>
<protein>
    <recommendedName>
        <fullName evidence="13">Sema domain-containing protein</fullName>
    </recommendedName>
</protein>
<evidence type="ECO:0000259" key="9">
    <source>
        <dbReference type="PROSITE" id="PS50835"/>
    </source>
</evidence>
<dbReference type="GO" id="GO:0045499">
    <property type="term" value="F:chemorepellent activity"/>
    <property type="evidence" value="ECO:0007669"/>
    <property type="project" value="TreeGrafter"/>
</dbReference>
<feature type="domain" description="Sema" evidence="10">
    <location>
        <begin position="40"/>
        <end position="503"/>
    </location>
</feature>
<keyword evidence="3 8" id="KW-0472">Membrane</keyword>
<evidence type="ECO:0000256" key="7">
    <source>
        <dbReference type="SAM" id="MobiDB-lite"/>
    </source>
</evidence>
<evidence type="ECO:0000313" key="12">
    <source>
        <dbReference type="Proteomes" id="UP000694621"/>
    </source>
</evidence>
<dbReference type="InterPro" id="IPR027231">
    <property type="entry name" value="Semaphorin"/>
</dbReference>
<dbReference type="SMART" id="SM00630">
    <property type="entry name" value="Sema"/>
    <property type="match status" value="1"/>
</dbReference>
<comment type="caution">
    <text evidence="6">Lacks conserved residue(s) required for the propagation of feature annotation.</text>
</comment>
<comment type="similarity">
    <text evidence="2">Belongs to the semaphorin family.</text>
</comment>
<dbReference type="InterPro" id="IPR015943">
    <property type="entry name" value="WD40/YVTN_repeat-like_dom_sf"/>
</dbReference>
<dbReference type="Gene3D" id="3.30.1680.10">
    <property type="entry name" value="ligand-binding face of the semaphorins, domain 2"/>
    <property type="match status" value="1"/>
</dbReference>
<evidence type="ECO:0000256" key="1">
    <source>
        <dbReference type="ARBA" id="ARBA00004370"/>
    </source>
</evidence>
<feature type="domain" description="Ig-like" evidence="9">
    <location>
        <begin position="557"/>
        <end position="631"/>
    </location>
</feature>
<comment type="subcellular location">
    <subcellularLocation>
        <location evidence="1">Membrane</location>
    </subcellularLocation>
</comment>
<dbReference type="PROSITE" id="PS50835">
    <property type="entry name" value="IG_LIKE"/>
    <property type="match status" value="1"/>
</dbReference>
<keyword evidence="8" id="KW-1133">Transmembrane helix</keyword>
<dbReference type="Pfam" id="PF01437">
    <property type="entry name" value="PSI"/>
    <property type="match status" value="1"/>
</dbReference>
<evidence type="ECO:0000259" key="10">
    <source>
        <dbReference type="PROSITE" id="PS51004"/>
    </source>
</evidence>
<reference evidence="11" key="1">
    <citation type="submission" date="2025-08" db="UniProtKB">
        <authorList>
            <consortium name="Ensembl"/>
        </authorList>
    </citation>
    <scope>IDENTIFICATION</scope>
</reference>
<dbReference type="Ensembl" id="ENSAMXT00005034125.1">
    <property type="protein sequence ID" value="ENSAMXP00005031170.1"/>
    <property type="gene ID" value="ENSAMXG00005015238.1"/>
</dbReference>
<dbReference type="PANTHER" id="PTHR11036:SF145">
    <property type="entry name" value="SEMAPHORIN-4A ISOFORM X1-RELATED"/>
    <property type="match status" value="1"/>
</dbReference>
<dbReference type="SUPFAM" id="SSF103575">
    <property type="entry name" value="Plexin repeat"/>
    <property type="match status" value="1"/>
</dbReference>
<dbReference type="GO" id="GO:0007411">
    <property type="term" value="P:axon guidance"/>
    <property type="evidence" value="ECO:0007669"/>
    <property type="project" value="TreeGrafter"/>
</dbReference>
<evidence type="ECO:0000256" key="2">
    <source>
        <dbReference type="ARBA" id="ARBA00009492"/>
    </source>
</evidence>
<dbReference type="SMART" id="SM00423">
    <property type="entry name" value="PSI"/>
    <property type="match status" value="1"/>
</dbReference>
<accession>A0A8B9K7V4</accession>
<evidence type="ECO:0000256" key="3">
    <source>
        <dbReference type="ARBA" id="ARBA00023136"/>
    </source>
</evidence>
<evidence type="ECO:0000256" key="4">
    <source>
        <dbReference type="ARBA" id="ARBA00023157"/>
    </source>
</evidence>
<dbReference type="InterPro" id="IPR002165">
    <property type="entry name" value="Plexin_repeat"/>
</dbReference>
<dbReference type="InterPro" id="IPR001627">
    <property type="entry name" value="Semap_dom"/>
</dbReference>
<dbReference type="Gene3D" id="2.60.40.10">
    <property type="entry name" value="Immunoglobulins"/>
    <property type="match status" value="1"/>
</dbReference>
<dbReference type="GO" id="GO:0030215">
    <property type="term" value="F:semaphorin receptor binding"/>
    <property type="evidence" value="ECO:0007669"/>
    <property type="project" value="InterPro"/>
</dbReference>
<proteinExistence type="inferred from homology"/>
<dbReference type="SUPFAM" id="SSF101912">
    <property type="entry name" value="Sema domain"/>
    <property type="match status" value="1"/>
</dbReference>
<sequence length="850" mass="93456">MRVFAAAGTGIQHTRGVPGSFGFELCFGSKCADPRRRKQRSRAAAAPAHAWTYSPGRPVGLFTPPDVYNSTTLLLSEDEETLFVGARDALLSVNVSQRGGLVLNQKLDWSPTEKDLNDCSMKGKEKTDCPNFVRVLQVLNSTHMYACGTFAFSPRCTYINAAQFSLVTGSRPEEGRGRCPYDPYQKNTAITVDGELYTGTVADYRGNRPIISRHLSEGEHVDVKLDDTLGWLEDPTFISSTFIPSEEKVYFFFSEFGGEYDFINKFTVSRIAQVCTSDVGGQRTLQRRWTTFTKAQLLCQANGELPYNVLQDMTTLHPPEGASEDDTLFYGIFSSQWSVNSGRSAVCAFRLRAIKDVFSGNYKYLNRDTLKWSTRVQEKIANPGECGLHNASDNTLRFVKENFLADESVLPVNQELTIVSPDHQYSNIAAQRVRAAGGKDYTVLYLLTETGYLHKAVLLDKGAHIIEEIQVFTKPQPVKNLLLSVSKGLVLVGTSEGVASVPVSNCSYYSSCAECVLARDPFCGWDLSRRACVDIDSVRENVGQDVEGGNVSEVCKPRLRSFSPKSPASELVYVSLNEVVHLRCPAASHLAQLHWERLNSQISPKIYMQHEDGSLSFLATPSTLGQYLCQAVENGFTQTLYVYQVRQKSNPTVQPSTPSRPQITRTSESGRGSTGATTKGVTTPQTKDETMEPKPTTKVLVPTMPARKTPAATTGKTTRNNVTIREEKLEKEKVKSLEGERQLLAKNPSYLQELVVVSVLLALCISALLTIALFSFRQRCHIRTAPHSPGSRRDAERAGEDVSHEREALKGNAPGAGKQNGHAHGVAKSPNSLSNGALNGSNGHLPNTPI</sequence>
<organism evidence="11 12">
    <name type="scientific">Astyanax mexicanus</name>
    <name type="common">Blind cave fish</name>
    <name type="synonym">Astyanax fasciatus mexicanus</name>
    <dbReference type="NCBI Taxonomy" id="7994"/>
    <lineage>
        <taxon>Eukaryota</taxon>
        <taxon>Metazoa</taxon>
        <taxon>Chordata</taxon>
        <taxon>Craniata</taxon>
        <taxon>Vertebrata</taxon>
        <taxon>Euteleostomi</taxon>
        <taxon>Actinopterygii</taxon>
        <taxon>Neopterygii</taxon>
        <taxon>Teleostei</taxon>
        <taxon>Ostariophysi</taxon>
        <taxon>Characiformes</taxon>
        <taxon>Characoidei</taxon>
        <taxon>Acestrorhamphidae</taxon>
        <taxon>Acestrorhamphinae</taxon>
        <taxon>Astyanax</taxon>
    </lineage>
</organism>
<dbReference type="PROSITE" id="PS51004">
    <property type="entry name" value="SEMA"/>
    <property type="match status" value="1"/>
</dbReference>
<dbReference type="InterPro" id="IPR007110">
    <property type="entry name" value="Ig-like_dom"/>
</dbReference>
<dbReference type="AlphaFoldDB" id="A0A8B9K7V4"/>
<feature type="region of interest" description="Disordered" evidence="7">
    <location>
        <begin position="784"/>
        <end position="850"/>
    </location>
</feature>
<dbReference type="GO" id="GO:0030335">
    <property type="term" value="P:positive regulation of cell migration"/>
    <property type="evidence" value="ECO:0007669"/>
    <property type="project" value="TreeGrafter"/>
</dbReference>
<feature type="transmembrane region" description="Helical" evidence="8">
    <location>
        <begin position="754"/>
        <end position="776"/>
    </location>
</feature>